<dbReference type="EMBL" id="CCAZ020000001">
    <property type="protein sequence ID" value="CEG08467.1"/>
    <property type="molecule type" value="Genomic_DNA"/>
</dbReference>
<proteinExistence type="predicted"/>
<dbReference type="CDD" id="cd08054">
    <property type="entry name" value="gp6"/>
    <property type="match status" value="1"/>
</dbReference>
<dbReference type="Proteomes" id="UP000035762">
    <property type="component" value="Unassembled WGS sequence"/>
</dbReference>
<evidence type="ECO:0000313" key="2">
    <source>
        <dbReference type="Proteomes" id="UP000035762"/>
    </source>
</evidence>
<dbReference type="Pfam" id="PF05135">
    <property type="entry name" value="Phage_connect_1"/>
    <property type="match status" value="1"/>
</dbReference>
<protein>
    <submittedName>
        <fullName evidence="1">Phage gp6-like head-tail connector protein</fullName>
    </submittedName>
</protein>
<sequence length="189" mass="19660">MAAILLTPPEAEPLSVSDAKAYLRVETDDDDVLIASLIAAARSHVEALGRCALLTQSWRLVLDGWPPGGLIKPKLAPLSAVTAARVYDEAGTAHAIDAENFVLDAAQGVIAVRPCVMPQPGRATAGIGIDVVAGFGDAGGDVPQALMQALRMLVAHWYDNRGLIAIGASIVVMPPSVNALISSHRVLSL</sequence>
<organism evidence="1 2">
    <name type="scientific">Afipia felis</name>
    <name type="common">Cat scratch disease bacillus</name>
    <dbReference type="NCBI Taxonomy" id="1035"/>
    <lineage>
        <taxon>Bacteria</taxon>
        <taxon>Pseudomonadati</taxon>
        <taxon>Pseudomonadota</taxon>
        <taxon>Alphaproteobacteria</taxon>
        <taxon>Hyphomicrobiales</taxon>
        <taxon>Nitrobacteraceae</taxon>
        <taxon>Afipia</taxon>
    </lineage>
</organism>
<keyword evidence="2" id="KW-1185">Reference proteome</keyword>
<evidence type="ECO:0000313" key="1">
    <source>
        <dbReference type="EMBL" id="CEG08467.1"/>
    </source>
</evidence>
<accession>A0A090MQG1</accession>
<gene>
    <name evidence="1" type="ORF">BN961_01882</name>
</gene>
<dbReference type="InterPro" id="IPR021146">
    <property type="entry name" value="Phage_gp6-like_head-tail"/>
</dbReference>
<dbReference type="OrthoDB" id="7597216at2"/>
<dbReference type="NCBIfam" id="TIGR02215">
    <property type="entry name" value="phage_chp_gp8"/>
    <property type="match status" value="1"/>
</dbReference>
<reference evidence="1 2" key="1">
    <citation type="journal article" date="2014" name="Genome Announc.">
        <title>Genome Sequence of Afipia felis Strain 76713, Isolated in Hospital Water Using an Amoeba Co-Culture Procedure.</title>
        <authorList>
            <person name="Benamar S."/>
            <person name="La Scola B."/>
            <person name="Croce O."/>
        </authorList>
    </citation>
    <scope>NUCLEOTIDE SEQUENCE [LARGE SCALE GENOMIC DNA]</scope>
    <source>
        <strain evidence="1 2">76713</strain>
    </source>
</reference>
<comment type="caution">
    <text evidence="1">The sequence shown here is derived from an EMBL/GenBank/DDBJ whole genome shotgun (WGS) entry which is preliminary data.</text>
</comment>
<dbReference type="RefSeq" id="WP_048756352.1">
    <property type="nucleotide sequence ID" value="NZ_CCAZ020000001.1"/>
</dbReference>
<dbReference type="AlphaFoldDB" id="A0A090MQG1"/>
<dbReference type="STRING" id="1035.BN961_01882"/>
<dbReference type="Gene3D" id="1.10.3230.30">
    <property type="entry name" value="Phage gp6-like head-tail connector protein"/>
    <property type="match status" value="1"/>
</dbReference>
<name>A0A090MQG1_AFIFE</name>
<dbReference type="NCBIfam" id="TIGR01560">
    <property type="entry name" value="put_DNA_pack"/>
    <property type="match status" value="2"/>
</dbReference>
<dbReference type="InterPro" id="IPR006450">
    <property type="entry name" value="Phage_HK97_gp6-like"/>
</dbReference>
<dbReference type="InterPro" id="IPR011738">
    <property type="entry name" value="Phage_CHP"/>
</dbReference>